<sequence>MSQREICSNCHSRIEIAMVICIGTLTIAVIRQQIHSRAGNKPEVRSNFVVFGPWTGLCRCFALSGQLNLRS</sequence>
<evidence type="ECO:0000313" key="1">
    <source>
        <dbReference type="EMBL" id="QRD04068.1"/>
    </source>
</evidence>
<keyword evidence="2" id="KW-1185">Reference proteome</keyword>
<name>A0A7U2I8A3_PHANO</name>
<proteinExistence type="predicted"/>
<dbReference type="VEuPathDB" id="FungiDB:JI435_420640"/>
<dbReference type="EMBL" id="CP069038">
    <property type="protein sequence ID" value="QRD04068.1"/>
    <property type="molecule type" value="Genomic_DNA"/>
</dbReference>
<reference evidence="2" key="1">
    <citation type="journal article" date="2021" name="BMC Genomics">
        <title>Chromosome-level genome assembly and manually-curated proteome of model necrotroph Parastagonospora nodorum Sn15 reveals a genome-wide trove of candidate effector homologs, and redundancy of virulence-related functions within an accessory chromosome.</title>
        <authorList>
            <person name="Bertazzoni S."/>
            <person name="Jones D.A.B."/>
            <person name="Phan H.T."/>
            <person name="Tan K.-C."/>
            <person name="Hane J.K."/>
        </authorList>
    </citation>
    <scope>NUCLEOTIDE SEQUENCE [LARGE SCALE GENOMIC DNA]</scope>
    <source>
        <strain evidence="2">SN15 / ATCC MYA-4574 / FGSC 10173)</strain>
    </source>
</reference>
<gene>
    <name evidence="1" type="ORF">JI435_420640</name>
</gene>
<accession>A0A7U2I8A3</accession>
<dbReference type="Proteomes" id="UP000663193">
    <property type="component" value="Chromosome 16"/>
</dbReference>
<dbReference type="AlphaFoldDB" id="A0A7U2I8A3"/>
<protein>
    <submittedName>
        <fullName evidence="1">Uncharacterized protein</fullName>
    </submittedName>
</protein>
<evidence type="ECO:0000313" key="2">
    <source>
        <dbReference type="Proteomes" id="UP000663193"/>
    </source>
</evidence>
<organism evidence="1 2">
    <name type="scientific">Phaeosphaeria nodorum (strain SN15 / ATCC MYA-4574 / FGSC 10173)</name>
    <name type="common">Glume blotch fungus</name>
    <name type="synonym">Parastagonospora nodorum</name>
    <dbReference type="NCBI Taxonomy" id="321614"/>
    <lineage>
        <taxon>Eukaryota</taxon>
        <taxon>Fungi</taxon>
        <taxon>Dikarya</taxon>
        <taxon>Ascomycota</taxon>
        <taxon>Pezizomycotina</taxon>
        <taxon>Dothideomycetes</taxon>
        <taxon>Pleosporomycetidae</taxon>
        <taxon>Pleosporales</taxon>
        <taxon>Pleosporineae</taxon>
        <taxon>Phaeosphaeriaceae</taxon>
        <taxon>Parastagonospora</taxon>
    </lineage>
</organism>